<evidence type="ECO:0000256" key="5">
    <source>
        <dbReference type="ARBA" id="ARBA00022729"/>
    </source>
</evidence>
<protein>
    <recommendedName>
        <fullName evidence="13">Receptor-like serine/threonine-protein kinase</fullName>
        <ecNumber evidence="13">2.7.11.1</ecNumber>
    </recommendedName>
</protein>
<evidence type="ECO:0000256" key="2">
    <source>
        <dbReference type="ARBA" id="ARBA00022527"/>
    </source>
</evidence>
<dbReference type="PROSITE" id="PS50948">
    <property type="entry name" value="PAN"/>
    <property type="match status" value="1"/>
</dbReference>
<evidence type="ECO:0000256" key="11">
    <source>
        <dbReference type="ARBA" id="ARBA00023157"/>
    </source>
</evidence>
<reference evidence="19 20" key="1">
    <citation type="journal article" date="2020" name="IScience">
        <title>Genome Sequencing of the Endangered Kingdonia uniflora (Circaeasteraceae, Ranunculales) Reveals Potential Mechanisms of Evolutionary Specialization.</title>
        <authorList>
            <person name="Sun Y."/>
            <person name="Deng T."/>
            <person name="Zhang A."/>
            <person name="Moore M.J."/>
            <person name="Landis J.B."/>
            <person name="Lin N."/>
            <person name="Zhang H."/>
            <person name="Zhang X."/>
            <person name="Huang J."/>
            <person name="Zhang X."/>
            <person name="Sun H."/>
            <person name="Wang H."/>
        </authorList>
    </citation>
    <scope>NUCLEOTIDE SEQUENCE [LARGE SCALE GENOMIC DNA]</scope>
    <source>
        <strain evidence="19">TB1705</strain>
        <tissue evidence="19">Leaf</tissue>
    </source>
</reference>
<dbReference type="Pfam" id="PF07714">
    <property type="entry name" value="PK_Tyr_Ser-Thr"/>
    <property type="match status" value="1"/>
</dbReference>
<keyword evidence="12" id="KW-0325">Glycoprotein</keyword>
<dbReference type="CDD" id="cd00028">
    <property type="entry name" value="B_lectin"/>
    <property type="match status" value="1"/>
</dbReference>
<keyword evidence="4 15" id="KW-0812">Transmembrane</keyword>
<dbReference type="Pfam" id="PF01453">
    <property type="entry name" value="B_lectin"/>
    <property type="match status" value="1"/>
</dbReference>
<dbReference type="PANTHER" id="PTHR47974:SF10">
    <property type="entry name" value="RECEPTOR-LIKE SERINE_THREONINE-PROTEIN KINASE"/>
    <property type="match status" value="1"/>
</dbReference>
<evidence type="ECO:0000256" key="9">
    <source>
        <dbReference type="ARBA" id="ARBA00022989"/>
    </source>
</evidence>
<dbReference type="EC" id="2.7.11.1" evidence="13"/>
<keyword evidence="9 15" id="KW-1133">Transmembrane helix</keyword>
<dbReference type="Pfam" id="PF08276">
    <property type="entry name" value="PAN_2"/>
    <property type="match status" value="1"/>
</dbReference>
<name>A0A7J7MJV5_9MAGN</name>
<keyword evidence="3 13" id="KW-0808">Transferase</keyword>
<evidence type="ECO:0000256" key="8">
    <source>
        <dbReference type="ARBA" id="ARBA00022840"/>
    </source>
</evidence>
<comment type="similarity">
    <text evidence="13">Belongs to the protein kinase superfamily. Ser/Thr protein kinase family.</text>
</comment>
<evidence type="ECO:0000256" key="7">
    <source>
        <dbReference type="ARBA" id="ARBA00022777"/>
    </source>
</evidence>
<keyword evidence="2 13" id="KW-0723">Serine/threonine-protein kinase</keyword>
<keyword evidence="5" id="KW-0732">Signal</keyword>
<feature type="domain" description="Bulb-type lectin" evidence="17">
    <location>
        <begin position="190"/>
        <end position="310"/>
    </location>
</feature>
<dbReference type="GO" id="GO:0048544">
    <property type="term" value="P:recognition of pollen"/>
    <property type="evidence" value="ECO:0007669"/>
    <property type="project" value="InterPro"/>
</dbReference>
<dbReference type="Gene3D" id="2.90.10.10">
    <property type="entry name" value="Bulb-type lectin domain"/>
    <property type="match status" value="2"/>
</dbReference>
<feature type="domain" description="Apple" evidence="18">
    <location>
        <begin position="376"/>
        <end position="456"/>
    </location>
</feature>
<comment type="catalytic activity">
    <reaction evidence="13">
        <text>L-seryl-[protein] + ATP = O-phospho-L-seryl-[protein] + ADP + H(+)</text>
        <dbReference type="Rhea" id="RHEA:17989"/>
        <dbReference type="Rhea" id="RHEA-COMP:9863"/>
        <dbReference type="Rhea" id="RHEA-COMP:11604"/>
        <dbReference type="ChEBI" id="CHEBI:15378"/>
        <dbReference type="ChEBI" id="CHEBI:29999"/>
        <dbReference type="ChEBI" id="CHEBI:30616"/>
        <dbReference type="ChEBI" id="CHEBI:83421"/>
        <dbReference type="ChEBI" id="CHEBI:456216"/>
        <dbReference type="EC" id="2.7.11.1"/>
    </reaction>
</comment>
<keyword evidence="10 15" id="KW-0472">Membrane</keyword>
<dbReference type="AlphaFoldDB" id="A0A7J7MJV5"/>
<keyword evidence="20" id="KW-1185">Reference proteome</keyword>
<dbReference type="GO" id="GO:0016020">
    <property type="term" value="C:membrane"/>
    <property type="evidence" value="ECO:0007669"/>
    <property type="project" value="UniProtKB-SubCell"/>
</dbReference>
<dbReference type="GO" id="GO:0005524">
    <property type="term" value="F:ATP binding"/>
    <property type="evidence" value="ECO:0007669"/>
    <property type="project" value="UniProtKB-KW"/>
</dbReference>
<dbReference type="InterPro" id="IPR024171">
    <property type="entry name" value="SRK-like_kinase"/>
</dbReference>
<evidence type="ECO:0000256" key="3">
    <source>
        <dbReference type="ARBA" id="ARBA00022679"/>
    </source>
</evidence>
<evidence type="ECO:0000256" key="15">
    <source>
        <dbReference type="SAM" id="Phobius"/>
    </source>
</evidence>
<dbReference type="PROSITE" id="PS50927">
    <property type="entry name" value="BULB_LECTIN"/>
    <property type="match status" value="2"/>
</dbReference>
<dbReference type="OrthoDB" id="4062651at2759"/>
<evidence type="ECO:0000313" key="19">
    <source>
        <dbReference type="EMBL" id="KAF6155195.1"/>
    </source>
</evidence>
<comment type="caution">
    <text evidence="19">The sequence shown here is derived from an EMBL/GenBank/DDBJ whole genome shotgun (WGS) entry which is preliminary data.</text>
</comment>
<comment type="subcellular location">
    <subcellularLocation>
        <location evidence="1">Membrane</location>
        <topology evidence="1">Single-pass membrane protein</topology>
    </subcellularLocation>
</comment>
<evidence type="ECO:0000256" key="13">
    <source>
        <dbReference type="PIRNR" id="PIRNR000641"/>
    </source>
</evidence>
<dbReference type="InterPro" id="IPR011009">
    <property type="entry name" value="Kinase-like_dom_sf"/>
</dbReference>
<dbReference type="InterPro" id="IPR001480">
    <property type="entry name" value="Bulb-type_lectin_dom"/>
</dbReference>
<evidence type="ECO:0000313" key="20">
    <source>
        <dbReference type="Proteomes" id="UP000541444"/>
    </source>
</evidence>
<dbReference type="InterPro" id="IPR000858">
    <property type="entry name" value="S_locus_glycoprot_dom"/>
</dbReference>
<feature type="transmembrane region" description="Helical" evidence="15">
    <location>
        <begin position="28"/>
        <end position="52"/>
    </location>
</feature>
<evidence type="ECO:0000256" key="10">
    <source>
        <dbReference type="ARBA" id="ARBA00023136"/>
    </source>
</evidence>
<dbReference type="InterPro" id="IPR003609">
    <property type="entry name" value="Pan_app"/>
</dbReference>
<organism evidence="19 20">
    <name type="scientific">Kingdonia uniflora</name>
    <dbReference type="NCBI Taxonomy" id="39325"/>
    <lineage>
        <taxon>Eukaryota</taxon>
        <taxon>Viridiplantae</taxon>
        <taxon>Streptophyta</taxon>
        <taxon>Embryophyta</taxon>
        <taxon>Tracheophyta</taxon>
        <taxon>Spermatophyta</taxon>
        <taxon>Magnoliopsida</taxon>
        <taxon>Ranunculales</taxon>
        <taxon>Circaeasteraceae</taxon>
        <taxon>Kingdonia</taxon>
    </lineage>
</organism>
<dbReference type="InterPro" id="IPR000719">
    <property type="entry name" value="Prot_kinase_dom"/>
</dbReference>
<dbReference type="SUPFAM" id="SSF56112">
    <property type="entry name" value="Protein kinase-like (PK-like)"/>
    <property type="match status" value="1"/>
</dbReference>
<evidence type="ECO:0000256" key="4">
    <source>
        <dbReference type="ARBA" id="ARBA00022692"/>
    </source>
</evidence>
<dbReference type="Pfam" id="PF00954">
    <property type="entry name" value="S_locus_glycop"/>
    <property type="match status" value="1"/>
</dbReference>
<evidence type="ECO:0000256" key="6">
    <source>
        <dbReference type="ARBA" id="ARBA00022741"/>
    </source>
</evidence>
<proteinExistence type="inferred from homology"/>
<dbReference type="Proteomes" id="UP000541444">
    <property type="component" value="Unassembled WGS sequence"/>
</dbReference>
<dbReference type="PANTHER" id="PTHR47974">
    <property type="entry name" value="OS07G0415500 PROTEIN"/>
    <property type="match status" value="1"/>
</dbReference>
<evidence type="ECO:0000259" key="16">
    <source>
        <dbReference type="PROSITE" id="PS50011"/>
    </source>
</evidence>
<dbReference type="EMBL" id="JACGCM010001428">
    <property type="protein sequence ID" value="KAF6155195.1"/>
    <property type="molecule type" value="Genomic_DNA"/>
</dbReference>
<dbReference type="SMART" id="SM00108">
    <property type="entry name" value="B_lectin"/>
    <property type="match status" value="1"/>
</dbReference>
<evidence type="ECO:0000259" key="18">
    <source>
        <dbReference type="PROSITE" id="PS50948"/>
    </source>
</evidence>
<feature type="domain" description="Bulb-type lectin" evidence="17">
    <location>
        <begin position="67"/>
        <end position="187"/>
    </location>
</feature>
<dbReference type="Gene3D" id="1.10.510.10">
    <property type="entry name" value="Transferase(Phosphotransferase) domain 1"/>
    <property type="match status" value="1"/>
</dbReference>
<comment type="catalytic activity">
    <reaction evidence="13">
        <text>L-threonyl-[protein] + ATP = O-phospho-L-threonyl-[protein] + ADP + H(+)</text>
        <dbReference type="Rhea" id="RHEA:46608"/>
        <dbReference type="Rhea" id="RHEA-COMP:11060"/>
        <dbReference type="Rhea" id="RHEA-COMP:11605"/>
        <dbReference type="ChEBI" id="CHEBI:15378"/>
        <dbReference type="ChEBI" id="CHEBI:30013"/>
        <dbReference type="ChEBI" id="CHEBI:30616"/>
        <dbReference type="ChEBI" id="CHEBI:61977"/>
        <dbReference type="ChEBI" id="CHEBI:456216"/>
        <dbReference type="EC" id="2.7.11.1"/>
    </reaction>
</comment>
<dbReference type="GO" id="GO:0004674">
    <property type="term" value="F:protein serine/threonine kinase activity"/>
    <property type="evidence" value="ECO:0007669"/>
    <property type="project" value="UniProtKB-KW"/>
</dbReference>
<feature type="domain" description="Protein kinase" evidence="16">
    <location>
        <begin position="528"/>
        <end position="798"/>
    </location>
</feature>
<dbReference type="SUPFAM" id="SSF51110">
    <property type="entry name" value="alpha-D-mannose-specific plant lectins"/>
    <property type="match status" value="2"/>
</dbReference>
<sequence length="827" mass="91722">MSLPDCSAQMQHSELKSRIPSRHFGGKCCFEGFGFALVVVLALGFIVCVVSHEEVPMVSVPLGFEVSGYERRKNWVSENGVFAFGFLDDYYKDDGDSDGFVVGIWYNLGNKVANVPVWTIGGGIRVSKNSTFSLAVDGRMLLFDNPSGVVVWSSTTSNLGVESATLLNNGNLVLIDSGENIVWESFNSPTNTLLPGQTLHFPYSLRAPSTQSISSYYSLVIRPSGDLALVWENNVTYWSSHVSSSVVPREARFEPNGVLGLLDAIGGMLWSRSSVDSRDPSVVLRHLRIDSDGNLRIYSWDSVLRTWKVGWQAVENQCNVFGSCGLYSICLYNPAGSICDCLVKDSLNRGDGGLGTSLVSDSSSDGCKKMVDLGNCKMGAGMSTLKHTVLYGLYPPHDVDMMLNQESCNEYCLSDASCMAATSKNDGSGFCTIKRTGFISGYRDVSVSAVSFLKICMAPEAVSARQFDPHSNVVTKPLESSKGSMYRVYNWKSFIVGVGMIVFVTVSLFLTVEILIVLFIYRRRKTKAQRRISLGKGANPHYSALIRLSYEEVKELTANFKDQLGPTVFKGVLPNQTLVVAKVLDNVVSSERDFRMVVSTLGGTHHRNLVSLKGFCFEQKHKILVYEYIPNGSLEKWLFNGIQDQNKINWQKKLDIAIEVARALAYLHSECQECIAHRNMNLKNVLLDEKLVAKVTNFGVQILLEKENETTFSLESPPERDIYMFGQMLLQILIGKKEIFGESPYNLVQEIYRSGKSDGSEEWEGVHRACRIALWCMQDQPFLRPSIAEVVKVLEGTLSVDRPPPSAAFGKENQTEENDITEVKVTP</sequence>
<dbReference type="InterPro" id="IPR001245">
    <property type="entry name" value="Ser-Thr/Tyr_kinase_cat_dom"/>
</dbReference>
<evidence type="ECO:0000259" key="17">
    <source>
        <dbReference type="PROSITE" id="PS50927"/>
    </source>
</evidence>
<keyword evidence="8 13" id="KW-0067">ATP-binding</keyword>
<evidence type="ECO:0000256" key="14">
    <source>
        <dbReference type="SAM" id="MobiDB-lite"/>
    </source>
</evidence>
<evidence type="ECO:0000256" key="12">
    <source>
        <dbReference type="ARBA" id="ARBA00023180"/>
    </source>
</evidence>
<feature type="region of interest" description="Disordered" evidence="14">
    <location>
        <begin position="803"/>
        <end position="827"/>
    </location>
</feature>
<keyword evidence="6 13" id="KW-0547">Nucleotide-binding</keyword>
<dbReference type="Gene3D" id="3.30.200.20">
    <property type="entry name" value="Phosphorylase Kinase, domain 1"/>
    <property type="match status" value="1"/>
</dbReference>
<dbReference type="PROSITE" id="PS50011">
    <property type="entry name" value="PROTEIN_KINASE_DOM"/>
    <property type="match status" value="1"/>
</dbReference>
<evidence type="ECO:0000256" key="1">
    <source>
        <dbReference type="ARBA" id="ARBA00004167"/>
    </source>
</evidence>
<accession>A0A7J7MJV5</accession>
<dbReference type="PIRSF" id="PIRSF000641">
    <property type="entry name" value="SRK"/>
    <property type="match status" value="1"/>
</dbReference>
<feature type="transmembrane region" description="Helical" evidence="15">
    <location>
        <begin position="494"/>
        <end position="521"/>
    </location>
</feature>
<keyword evidence="11" id="KW-1015">Disulfide bond</keyword>
<dbReference type="InterPro" id="IPR036426">
    <property type="entry name" value="Bulb-type_lectin_dom_sf"/>
</dbReference>
<keyword evidence="7 13" id="KW-0418">Kinase</keyword>
<gene>
    <name evidence="19" type="ORF">GIB67_019721</name>
</gene>